<comment type="caution">
    <text evidence="1">The sequence shown here is derived from an EMBL/GenBank/DDBJ whole genome shotgun (WGS) entry which is preliminary data.</text>
</comment>
<sequence>MRAGFGEIRNRPSLVPGRASACAERGPHFVDPARGGPHRDAPLLMIETRSVFRRRRFHRAKAHLILSAMRHRAAELGDRVRYVKADTCRQGLREAVGDTEVTVHHPTSRAAHGFVSALRRFMEHRLVTFDAHEDAVLCGDATMSHSLLSSSLNLGLLDPAECVERAEARWRSGDVPLNSAEGFVRQIAGWREFVWHLYWYFGTGYRESNALRHHEPLPDWFRPDERPLPPLPVQAVRAGR</sequence>
<dbReference type="AlphaFoldDB" id="A0A7J0D1X1"/>
<evidence type="ECO:0000313" key="1">
    <source>
        <dbReference type="EMBL" id="GFN08740.1"/>
    </source>
</evidence>
<accession>A0A7J0D1X1</accession>
<protein>
    <recommendedName>
        <fullName evidence="3">Cryptochrome/photolyase family protein</fullName>
    </recommendedName>
</protein>
<dbReference type="SUPFAM" id="SSF48173">
    <property type="entry name" value="Cryptochrome/photolyase FAD-binding domain"/>
    <property type="match status" value="1"/>
</dbReference>
<dbReference type="InterPro" id="IPR007357">
    <property type="entry name" value="PhrB-like"/>
</dbReference>
<dbReference type="Proteomes" id="UP000498740">
    <property type="component" value="Unassembled WGS sequence"/>
</dbReference>
<gene>
    <name evidence="1" type="ORF">Smic_72960</name>
</gene>
<dbReference type="PANTHER" id="PTHR38657:SF1">
    <property type="entry name" value="SLR1343 PROTEIN"/>
    <property type="match status" value="1"/>
</dbReference>
<dbReference type="InterPro" id="IPR036134">
    <property type="entry name" value="Crypto/Photolyase_FAD-like_sf"/>
</dbReference>
<evidence type="ECO:0008006" key="3">
    <source>
        <dbReference type="Google" id="ProtNLM"/>
    </source>
</evidence>
<dbReference type="Pfam" id="PF04244">
    <property type="entry name" value="DPRP"/>
    <property type="match status" value="1"/>
</dbReference>
<organism evidence="1 2">
    <name type="scientific">Streptomyces microflavus</name>
    <name type="common">Streptomyces lipmanii</name>
    <dbReference type="NCBI Taxonomy" id="1919"/>
    <lineage>
        <taxon>Bacteria</taxon>
        <taxon>Bacillati</taxon>
        <taxon>Actinomycetota</taxon>
        <taxon>Actinomycetes</taxon>
        <taxon>Kitasatosporales</taxon>
        <taxon>Streptomycetaceae</taxon>
        <taxon>Streptomyces</taxon>
    </lineage>
</organism>
<dbReference type="Gene3D" id="1.25.40.80">
    <property type="match status" value="1"/>
</dbReference>
<reference evidence="1 2" key="1">
    <citation type="submission" date="2020-05" db="EMBL/GenBank/DDBJ databases">
        <title>Whole genome shotgun sequence of Streptomyces microflavus NBRC 13062.</title>
        <authorList>
            <person name="Komaki H."/>
            <person name="Tamura T."/>
        </authorList>
    </citation>
    <scope>NUCLEOTIDE SEQUENCE [LARGE SCALE GENOMIC DNA]</scope>
    <source>
        <strain evidence="1 2">NBRC 13062</strain>
    </source>
</reference>
<evidence type="ECO:0000313" key="2">
    <source>
        <dbReference type="Proteomes" id="UP000498740"/>
    </source>
</evidence>
<proteinExistence type="predicted"/>
<name>A0A7J0D1X1_STRMI</name>
<dbReference type="PANTHER" id="PTHR38657">
    <property type="entry name" value="SLR1343 PROTEIN"/>
    <property type="match status" value="1"/>
</dbReference>
<dbReference type="EMBL" id="BLWD01000001">
    <property type="protein sequence ID" value="GFN08740.1"/>
    <property type="molecule type" value="Genomic_DNA"/>
</dbReference>
<dbReference type="InterPro" id="IPR052551">
    <property type="entry name" value="UV-DNA_repair_photolyase"/>
</dbReference>